<accession>A0AAD1ZBX8</accession>
<feature type="compositionally biased region" description="Basic and acidic residues" evidence="1">
    <location>
        <begin position="68"/>
        <end position="82"/>
    </location>
</feature>
<feature type="region of interest" description="Disordered" evidence="1">
    <location>
        <begin position="1"/>
        <end position="32"/>
    </location>
</feature>
<evidence type="ECO:0000313" key="4">
    <source>
        <dbReference type="Proteomes" id="UP000834106"/>
    </source>
</evidence>
<evidence type="ECO:0000256" key="1">
    <source>
        <dbReference type="SAM" id="MobiDB-lite"/>
    </source>
</evidence>
<feature type="region of interest" description="Disordered" evidence="1">
    <location>
        <begin position="58"/>
        <end position="97"/>
    </location>
</feature>
<sequence length="208" mass="23986">MAEEQPADIPFDEDPDLSDSDFNDWNNDVYDDDDILFDRNVTKGIEMDMIPVIEYEQAPKSDSSSHASSEELNFRSGSESKENNGQQKFPEYNAENGKRNPHLEVGLLFSSFEELKYVLRTYVVFNRVEPIFKRNDRDRVHCVCKDGCNWRLWASKVQGLLLLWSSLYKFANKVFGTKHGASVCSISSREFKACNGRISETRIRRAVH</sequence>
<protein>
    <recommendedName>
        <fullName evidence="2">Transposase MuDR plant domain-containing protein</fullName>
    </recommendedName>
</protein>
<evidence type="ECO:0000313" key="3">
    <source>
        <dbReference type="EMBL" id="CAI9766967.1"/>
    </source>
</evidence>
<dbReference type="Proteomes" id="UP000834106">
    <property type="component" value="Chromosome 8"/>
</dbReference>
<keyword evidence="4" id="KW-1185">Reference proteome</keyword>
<dbReference type="EMBL" id="OU503043">
    <property type="protein sequence ID" value="CAI9766967.1"/>
    <property type="molecule type" value="Genomic_DNA"/>
</dbReference>
<dbReference type="Pfam" id="PF03108">
    <property type="entry name" value="DBD_Tnp_Mut"/>
    <property type="match status" value="1"/>
</dbReference>
<organism evidence="3 4">
    <name type="scientific">Fraxinus pennsylvanica</name>
    <dbReference type="NCBI Taxonomy" id="56036"/>
    <lineage>
        <taxon>Eukaryota</taxon>
        <taxon>Viridiplantae</taxon>
        <taxon>Streptophyta</taxon>
        <taxon>Embryophyta</taxon>
        <taxon>Tracheophyta</taxon>
        <taxon>Spermatophyta</taxon>
        <taxon>Magnoliopsida</taxon>
        <taxon>eudicotyledons</taxon>
        <taxon>Gunneridae</taxon>
        <taxon>Pentapetalae</taxon>
        <taxon>asterids</taxon>
        <taxon>lamiids</taxon>
        <taxon>Lamiales</taxon>
        <taxon>Oleaceae</taxon>
        <taxon>Oleeae</taxon>
        <taxon>Fraxinus</taxon>
    </lineage>
</organism>
<dbReference type="InterPro" id="IPR004332">
    <property type="entry name" value="Transposase_MuDR"/>
</dbReference>
<reference evidence="3" key="1">
    <citation type="submission" date="2023-05" db="EMBL/GenBank/DDBJ databases">
        <authorList>
            <person name="Huff M."/>
        </authorList>
    </citation>
    <scope>NUCLEOTIDE SEQUENCE</scope>
</reference>
<proteinExistence type="predicted"/>
<evidence type="ECO:0000259" key="2">
    <source>
        <dbReference type="Pfam" id="PF03108"/>
    </source>
</evidence>
<name>A0AAD1ZBX8_9LAMI</name>
<feature type="compositionally biased region" description="Acidic residues" evidence="1">
    <location>
        <begin position="1"/>
        <end position="22"/>
    </location>
</feature>
<dbReference type="AlphaFoldDB" id="A0AAD1ZBX8"/>
<feature type="domain" description="Transposase MuDR plant" evidence="2">
    <location>
        <begin position="103"/>
        <end position="158"/>
    </location>
</feature>
<gene>
    <name evidence="3" type="ORF">FPE_LOCUS14397</name>
</gene>